<evidence type="ECO:0000256" key="1">
    <source>
        <dbReference type="ARBA" id="ARBA00022630"/>
    </source>
</evidence>
<dbReference type="InterPro" id="IPR051799">
    <property type="entry name" value="NADH_flavin_oxidoreductase"/>
</dbReference>
<dbReference type="PANTHER" id="PTHR43656:SF2">
    <property type="entry name" value="BINDING OXIDOREDUCTASE, PUTATIVE (AFU_ORTHOLOGUE AFUA_2G08260)-RELATED"/>
    <property type="match status" value="1"/>
</dbReference>
<evidence type="ECO:0000256" key="2">
    <source>
        <dbReference type="ARBA" id="ARBA00023002"/>
    </source>
</evidence>
<keyword evidence="2" id="KW-0560">Oxidoreductase</keyword>
<evidence type="ECO:0000259" key="3">
    <source>
        <dbReference type="Pfam" id="PF00724"/>
    </source>
</evidence>
<reference evidence="4" key="1">
    <citation type="journal article" date="2014" name="Int. J. Syst. Evol. Microbiol.">
        <title>Complete genome sequence of Corynebacterium casei LMG S-19264T (=DSM 44701T), isolated from a smear-ripened cheese.</title>
        <authorList>
            <consortium name="US DOE Joint Genome Institute (JGI-PGF)"/>
            <person name="Walter F."/>
            <person name="Albersmeier A."/>
            <person name="Kalinowski J."/>
            <person name="Ruckert C."/>
        </authorList>
    </citation>
    <scope>NUCLEOTIDE SEQUENCE</scope>
    <source>
        <strain evidence="4">CGMCC 1.15725</strain>
    </source>
</reference>
<dbReference type="PANTHER" id="PTHR43656">
    <property type="entry name" value="BINDING OXIDOREDUCTASE, PUTATIVE (AFU_ORTHOLOGUE AFUA_2G08260)-RELATED"/>
    <property type="match status" value="1"/>
</dbReference>
<dbReference type="CDD" id="cd02803">
    <property type="entry name" value="OYE_like_FMN_family"/>
    <property type="match status" value="1"/>
</dbReference>
<dbReference type="Gene3D" id="3.20.20.70">
    <property type="entry name" value="Aldolase class I"/>
    <property type="match status" value="1"/>
</dbReference>
<dbReference type="SUPFAM" id="SSF51395">
    <property type="entry name" value="FMN-linked oxidoreductases"/>
    <property type="match status" value="1"/>
</dbReference>
<evidence type="ECO:0000313" key="5">
    <source>
        <dbReference type="Proteomes" id="UP000646365"/>
    </source>
</evidence>
<keyword evidence="1" id="KW-0285">Flavoprotein</keyword>
<dbReference type="Proteomes" id="UP000646365">
    <property type="component" value="Unassembled WGS sequence"/>
</dbReference>
<organism evidence="4 5">
    <name type="scientific">Aliidongia dinghuensis</name>
    <dbReference type="NCBI Taxonomy" id="1867774"/>
    <lineage>
        <taxon>Bacteria</taxon>
        <taxon>Pseudomonadati</taxon>
        <taxon>Pseudomonadota</taxon>
        <taxon>Alphaproteobacteria</taxon>
        <taxon>Rhodospirillales</taxon>
        <taxon>Dongiaceae</taxon>
        <taxon>Aliidongia</taxon>
    </lineage>
</organism>
<dbReference type="EMBL" id="BMJQ01000025">
    <property type="protein sequence ID" value="GGF47268.1"/>
    <property type="molecule type" value="Genomic_DNA"/>
</dbReference>
<name>A0A8J3E7Q2_9PROT</name>
<gene>
    <name evidence="4" type="ORF">GCM10011611_62110</name>
</gene>
<accession>A0A8J3E7Q2</accession>
<proteinExistence type="predicted"/>
<dbReference type="GO" id="GO:0010181">
    <property type="term" value="F:FMN binding"/>
    <property type="evidence" value="ECO:0007669"/>
    <property type="project" value="InterPro"/>
</dbReference>
<evidence type="ECO:0000313" key="4">
    <source>
        <dbReference type="EMBL" id="GGF47268.1"/>
    </source>
</evidence>
<keyword evidence="5" id="KW-1185">Reference proteome</keyword>
<dbReference type="InterPro" id="IPR013785">
    <property type="entry name" value="Aldolase_TIM"/>
</dbReference>
<dbReference type="InterPro" id="IPR001155">
    <property type="entry name" value="OxRdtase_FMN_N"/>
</dbReference>
<dbReference type="Pfam" id="PF00724">
    <property type="entry name" value="Oxidored_FMN"/>
    <property type="match status" value="1"/>
</dbReference>
<reference evidence="4" key="2">
    <citation type="submission" date="2020-09" db="EMBL/GenBank/DDBJ databases">
        <authorList>
            <person name="Sun Q."/>
            <person name="Zhou Y."/>
        </authorList>
    </citation>
    <scope>NUCLEOTIDE SEQUENCE</scope>
    <source>
        <strain evidence="4">CGMCC 1.15725</strain>
    </source>
</reference>
<dbReference type="AlphaFoldDB" id="A0A8J3E7Q2"/>
<protein>
    <submittedName>
        <fullName evidence="4">NADH oxidase</fullName>
    </submittedName>
</protein>
<comment type="caution">
    <text evidence="4">The sequence shown here is derived from an EMBL/GenBank/DDBJ whole genome shotgun (WGS) entry which is preliminary data.</text>
</comment>
<dbReference type="GO" id="GO:0016491">
    <property type="term" value="F:oxidoreductase activity"/>
    <property type="evidence" value="ECO:0007669"/>
    <property type="project" value="UniProtKB-KW"/>
</dbReference>
<dbReference type="RefSeq" id="WP_229744094.1">
    <property type="nucleotide sequence ID" value="NZ_BMJQ01000025.1"/>
</dbReference>
<feature type="domain" description="NADH:flavin oxidoreductase/NADH oxidase N-terminal" evidence="3">
    <location>
        <begin position="28"/>
        <end position="246"/>
    </location>
</feature>
<sequence>MLQATDAPLSDAQAMDKAFLHEDNAALIFSPLKFRHLEIKNRLFRSNLSGMFDEYNGYGGHTRLNWEEKFAKGGVGCIISSYTPVAVRGRILVRYAMIDNDDKIPFWAEVGKRVHAHNCHFIMQLSHSGRQQDMGGVENLFKKAQSSTSQTDFFHGILANAMTASEIHEVVEQFAQGARRAREAGLDGVELHGANGYLITQFLSSGINDRTDDYGGPVENRARFVLEIVRAIRREVGPDFHLQMKINGVDHNDWLYPWMKKGNTLEDTLTICKMLLDDGKGVDAFHISSGSTFPHPRNPPGDISTQALTRWYGGMLASGVRTRFNYAIFKSPIGGRLFQWLWRFRRGKVIEGINAEYAKYLRSAITQIDPSIKFLCTGGFQHASNIAGVIRDGSCDGVTMARPLIANNDLPQILRTANGPIKQKECTYCNKCLINDLANPLGCYEVSRYDGETFDEKWENLIKSVMSVYDPPLFRRNTPEETEGGRSS</sequence>